<evidence type="ECO:0000313" key="1">
    <source>
        <dbReference type="EMBL" id="KAI9169139.1"/>
    </source>
</evidence>
<accession>A0AAD5NM80</accession>
<protein>
    <submittedName>
        <fullName evidence="1">Uncharacterized protein</fullName>
    </submittedName>
</protein>
<comment type="caution">
    <text evidence="1">The sequence shown here is derived from an EMBL/GenBank/DDBJ whole genome shotgun (WGS) entry which is preliminary data.</text>
</comment>
<sequence>MGNACTRNSEEDLTMYLSSKTDHKEVDMKEVERYIRNSGLVSKKSNLTIHQQKQMVRVKGDFDFVKLVNRIGKEFDCNVKDKN</sequence>
<keyword evidence="2" id="KW-1185">Reference proteome</keyword>
<reference evidence="1" key="1">
    <citation type="journal article" date="2022" name="Plant J.">
        <title>Strategies of tolerance reflected in two North American maple genomes.</title>
        <authorList>
            <person name="McEvoy S.L."/>
            <person name="Sezen U.U."/>
            <person name="Trouern-Trend A."/>
            <person name="McMahon S.M."/>
            <person name="Schaberg P.G."/>
            <person name="Yang J."/>
            <person name="Wegrzyn J.L."/>
            <person name="Swenson N.G."/>
        </authorList>
    </citation>
    <scope>NUCLEOTIDE SEQUENCE</scope>
    <source>
        <strain evidence="1">91603</strain>
    </source>
</reference>
<gene>
    <name evidence="1" type="ORF">LWI28_007567</name>
</gene>
<organism evidence="1 2">
    <name type="scientific">Acer negundo</name>
    <name type="common">Box elder</name>
    <dbReference type="NCBI Taxonomy" id="4023"/>
    <lineage>
        <taxon>Eukaryota</taxon>
        <taxon>Viridiplantae</taxon>
        <taxon>Streptophyta</taxon>
        <taxon>Embryophyta</taxon>
        <taxon>Tracheophyta</taxon>
        <taxon>Spermatophyta</taxon>
        <taxon>Magnoliopsida</taxon>
        <taxon>eudicotyledons</taxon>
        <taxon>Gunneridae</taxon>
        <taxon>Pentapetalae</taxon>
        <taxon>rosids</taxon>
        <taxon>malvids</taxon>
        <taxon>Sapindales</taxon>
        <taxon>Sapindaceae</taxon>
        <taxon>Hippocastanoideae</taxon>
        <taxon>Acereae</taxon>
        <taxon>Acer</taxon>
    </lineage>
</organism>
<dbReference type="AlphaFoldDB" id="A0AAD5NM80"/>
<evidence type="ECO:0000313" key="2">
    <source>
        <dbReference type="Proteomes" id="UP001064489"/>
    </source>
</evidence>
<dbReference type="EMBL" id="JAJSOW010000104">
    <property type="protein sequence ID" value="KAI9169139.1"/>
    <property type="molecule type" value="Genomic_DNA"/>
</dbReference>
<name>A0AAD5NM80_ACENE</name>
<proteinExistence type="predicted"/>
<reference evidence="1" key="2">
    <citation type="submission" date="2023-02" db="EMBL/GenBank/DDBJ databases">
        <authorList>
            <person name="Swenson N.G."/>
            <person name="Wegrzyn J.L."/>
            <person name="Mcevoy S.L."/>
        </authorList>
    </citation>
    <scope>NUCLEOTIDE SEQUENCE</scope>
    <source>
        <strain evidence="1">91603</strain>
        <tissue evidence="1">Leaf</tissue>
    </source>
</reference>
<dbReference type="Proteomes" id="UP001064489">
    <property type="component" value="Chromosome 7"/>
</dbReference>